<sequence>MDEDAFDDFDRELELALYREYRDVVGQFQYVIETERRFYLANAVDVVRRDSANDFYFEITMTDVWVWDIYRADRFVKSVRVLTFKDVNIEELSRHDIQIPDDLALDGEK</sequence>
<reference evidence="1 2" key="1">
    <citation type="submission" date="2019-08" db="EMBL/GenBank/DDBJ databases">
        <authorList>
            <person name="Dong K."/>
        </authorList>
    </citation>
    <scope>NUCLEOTIDE SEQUENCE [LARGE SCALE GENOMIC DNA]</scope>
    <source>
        <strain evidence="1 2">M4-8</strain>
    </source>
</reference>
<dbReference type="InterPro" id="IPR019592">
    <property type="entry name" value="DUF2469"/>
</dbReference>
<protein>
    <submittedName>
        <fullName evidence="1">DUF2469 family protein</fullName>
    </submittedName>
</protein>
<dbReference type="RefSeq" id="WP_147824577.1">
    <property type="nucleotide sequence ID" value="NZ_BAAARG010000001.1"/>
</dbReference>
<evidence type="ECO:0000313" key="1">
    <source>
        <dbReference type="EMBL" id="TXK05766.1"/>
    </source>
</evidence>
<name>A0A5C8HNU5_9MICO</name>
<dbReference type="OrthoDB" id="3213600at2"/>
<gene>
    <name evidence="1" type="ORF">FVP60_01910</name>
</gene>
<dbReference type="Pfam" id="PF10611">
    <property type="entry name" value="DUF2469"/>
    <property type="match status" value="1"/>
</dbReference>
<dbReference type="Proteomes" id="UP000321196">
    <property type="component" value="Unassembled WGS sequence"/>
</dbReference>
<organism evidence="1 2">
    <name type="scientific">Microbacterium mitrae</name>
    <dbReference type="NCBI Taxonomy" id="664640"/>
    <lineage>
        <taxon>Bacteria</taxon>
        <taxon>Bacillati</taxon>
        <taxon>Actinomycetota</taxon>
        <taxon>Actinomycetes</taxon>
        <taxon>Micrococcales</taxon>
        <taxon>Microbacteriaceae</taxon>
        <taxon>Microbacterium</taxon>
    </lineage>
</organism>
<evidence type="ECO:0000313" key="2">
    <source>
        <dbReference type="Proteomes" id="UP000321196"/>
    </source>
</evidence>
<dbReference type="EMBL" id="VRSW01000001">
    <property type="protein sequence ID" value="TXK05766.1"/>
    <property type="molecule type" value="Genomic_DNA"/>
</dbReference>
<keyword evidence="2" id="KW-1185">Reference proteome</keyword>
<comment type="caution">
    <text evidence="1">The sequence shown here is derived from an EMBL/GenBank/DDBJ whole genome shotgun (WGS) entry which is preliminary data.</text>
</comment>
<accession>A0A5C8HNU5</accession>
<dbReference type="AlphaFoldDB" id="A0A5C8HNU5"/>
<proteinExistence type="predicted"/>